<keyword evidence="2" id="KW-1185">Reference proteome</keyword>
<name>A0ACA9QY85_9GLOM</name>
<comment type="caution">
    <text evidence="1">The sequence shown here is derived from an EMBL/GenBank/DDBJ whole genome shotgun (WGS) entry which is preliminary data.</text>
</comment>
<reference evidence="1" key="1">
    <citation type="submission" date="2021-06" db="EMBL/GenBank/DDBJ databases">
        <authorList>
            <person name="Kallberg Y."/>
            <person name="Tangrot J."/>
            <person name="Rosling A."/>
        </authorList>
    </citation>
    <scope>NUCLEOTIDE SEQUENCE</scope>
    <source>
        <strain evidence="1">MA461A</strain>
    </source>
</reference>
<dbReference type="EMBL" id="CAJVQC010039598">
    <property type="protein sequence ID" value="CAG8768870.1"/>
    <property type="molecule type" value="Genomic_DNA"/>
</dbReference>
<proteinExistence type="predicted"/>
<evidence type="ECO:0000313" key="2">
    <source>
        <dbReference type="Proteomes" id="UP000789920"/>
    </source>
</evidence>
<feature type="non-terminal residue" evidence="1">
    <location>
        <position position="161"/>
    </location>
</feature>
<accession>A0ACA9QY85</accession>
<protein>
    <submittedName>
        <fullName evidence="1">13275_t:CDS:1</fullName>
    </submittedName>
</protein>
<dbReference type="Proteomes" id="UP000789920">
    <property type="component" value="Unassembled WGS sequence"/>
</dbReference>
<sequence length="161" mass="17989">MLSLPKKNSSLEIIFDDDTCVMHGLPEESDGCKLKGKVILVNNKRLKIKSFSFTFIGKTNVNCGPFISSSRPEFDLPGHLPASFKGTRGKIEYWCYVTIARPMFHADISIKKPVIIQRSLVPNDILTSPTALQGHLTTFTEGILDDKVQYSINAPIMAFRE</sequence>
<gene>
    <name evidence="1" type="ORF">RPERSI_LOCUS16152</name>
</gene>
<evidence type="ECO:0000313" key="1">
    <source>
        <dbReference type="EMBL" id="CAG8768870.1"/>
    </source>
</evidence>
<organism evidence="1 2">
    <name type="scientific">Racocetra persica</name>
    <dbReference type="NCBI Taxonomy" id="160502"/>
    <lineage>
        <taxon>Eukaryota</taxon>
        <taxon>Fungi</taxon>
        <taxon>Fungi incertae sedis</taxon>
        <taxon>Mucoromycota</taxon>
        <taxon>Glomeromycotina</taxon>
        <taxon>Glomeromycetes</taxon>
        <taxon>Diversisporales</taxon>
        <taxon>Gigasporaceae</taxon>
        <taxon>Racocetra</taxon>
    </lineage>
</organism>